<keyword evidence="2" id="KW-0175">Coiled coil</keyword>
<dbReference type="SUPFAM" id="SSF158622">
    <property type="entry name" value="YheA/YmcA-like"/>
    <property type="match status" value="1"/>
</dbReference>
<gene>
    <name evidence="3" type="ORF">J2S08_000639</name>
</gene>
<dbReference type="InterPro" id="IPR023378">
    <property type="entry name" value="YheA/YmcA-like_dom_sf"/>
</dbReference>
<name>A0ABT9WNG9_9BACI</name>
<keyword evidence="4" id="KW-1185">Reference proteome</keyword>
<dbReference type="Pfam" id="PF06133">
    <property type="entry name" value="Com_YlbF"/>
    <property type="match status" value="1"/>
</dbReference>
<accession>A0ABT9WNG9</accession>
<sequence>MKANMYDYAYELEKALRSSAEFGKLKDMYQEVNEDESTKNMFHQFREIQMKLQEKQITNQEITEEEVLKAQQSAALVQQNEKIGKLMEAEQRMSMMINELNKIIMKPLEELYGPLTEQE</sequence>
<evidence type="ECO:0000256" key="2">
    <source>
        <dbReference type="SAM" id="Coils"/>
    </source>
</evidence>
<protein>
    <recommendedName>
        <fullName evidence="1">UPF0342 protein J2S08_000639</fullName>
    </recommendedName>
</protein>
<evidence type="ECO:0000313" key="3">
    <source>
        <dbReference type="EMBL" id="MDQ0174806.1"/>
    </source>
</evidence>
<proteinExistence type="inferred from homology"/>
<reference evidence="3 4" key="1">
    <citation type="submission" date="2023-07" db="EMBL/GenBank/DDBJ databases">
        <title>Genomic Encyclopedia of Type Strains, Phase IV (KMG-IV): sequencing the most valuable type-strain genomes for metagenomic binning, comparative biology and taxonomic classification.</title>
        <authorList>
            <person name="Goeker M."/>
        </authorList>
    </citation>
    <scope>NUCLEOTIDE SEQUENCE [LARGE SCALE GENOMIC DNA]</scope>
    <source>
        <strain evidence="3 4">DSM 23837</strain>
    </source>
</reference>
<comment type="caution">
    <text evidence="3">The sequence shown here is derived from an EMBL/GenBank/DDBJ whole genome shotgun (WGS) entry which is preliminary data.</text>
</comment>
<dbReference type="EMBL" id="JAUSTT010000002">
    <property type="protein sequence ID" value="MDQ0174806.1"/>
    <property type="molecule type" value="Genomic_DNA"/>
</dbReference>
<dbReference type="Proteomes" id="UP001223586">
    <property type="component" value="Unassembled WGS sequence"/>
</dbReference>
<dbReference type="InterPro" id="IPR010368">
    <property type="entry name" value="Com_YlbF"/>
</dbReference>
<dbReference type="HAMAP" id="MF_01526">
    <property type="entry name" value="UPF0342"/>
    <property type="match status" value="1"/>
</dbReference>
<organism evidence="3 4">
    <name type="scientific">Bacillus chungangensis</name>
    <dbReference type="NCBI Taxonomy" id="587633"/>
    <lineage>
        <taxon>Bacteria</taxon>
        <taxon>Bacillati</taxon>
        <taxon>Bacillota</taxon>
        <taxon>Bacilli</taxon>
        <taxon>Bacillales</taxon>
        <taxon>Bacillaceae</taxon>
        <taxon>Bacillus</taxon>
    </lineage>
</organism>
<comment type="similarity">
    <text evidence="1">Belongs to the UPF0342 family.</text>
</comment>
<dbReference type="RefSeq" id="WP_307226569.1">
    <property type="nucleotide sequence ID" value="NZ_JAUSTT010000002.1"/>
</dbReference>
<feature type="coiled-coil region" evidence="2">
    <location>
        <begin position="45"/>
        <end position="106"/>
    </location>
</feature>
<evidence type="ECO:0000313" key="4">
    <source>
        <dbReference type="Proteomes" id="UP001223586"/>
    </source>
</evidence>
<evidence type="ECO:0000256" key="1">
    <source>
        <dbReference type="HAMAP-Rule" id="MF_01526"/>
    </source>
</evidence>
<dbReference type="Gene3D" id="1.20.1500.10">
    <property type="entry name" value="YheA/YmcA-like"/>
    <property type="match status" value="1"/>
</dbReference>